<evidence type="ECO:0000313" key="1">
    <source>
        <dbReference type="EMBL" id="RDH26938.1"/>
    </source>
</evidence>
<dbReference type="GeneID" id="38136710"/>
<name>A0A3F3PJ72_9EURO</name>
<protein>
    <submittedName>
        <fullName evidence="1">Uncharacterized protein</fullName>
    </submittedName>
</protein>
<gene>
    <name evidence="1" type="ORF">BDQ94DRAFT_154791</name>
</gene>
<accession>A0A3F3PJ72</accession>
<reference evidence="1 2" key="1">
    <citation type="submission" date="2018-07" db="EMBL/GenBank/DDBJ databases">
        <title>The genomes of Aspergillus section Nigri reveals drivers in fungal speciation.</title>
        <authorList>
            <consortium name="DOE Joint Genome Institute"/>
            <person name="Vesth T.C."/>
            <person name="Nybo J."/>
            <person name="Theobald S."/>
            <person name="Brandl J."/>
            <person name="Frisvad J.C."/>
            <person name="Nielsen K.F."/>
            <person name="Lyhne E.K."/>
            <person name="Kogle M.E."/>
            <person name="Kuo A."/>
            <person name="Riley R."/>
            <person name="Clum A."/>
            <person name="Nolan M."/>
            <person name="Lipzen A."/>
            <person name="Salamov A."/>
            <person name="Henrissat B."/>
            <person name="Wiebenga A."/>
            <person name="De vries R.P."/>
            <person name="Grigoriev I.V."/>
            <person name="Mortensen U.H."/>
            <person name="Andersen M.R."/>
            <person name="Baker S.E."/>
        </authorList>
    </citation>
    <scope>NUCLEOTIDE SEQUENCE [LARGE SCALE GENOMIC DNA]</scope>
    <source>
        <strain evidence="1 2">CBS 139.54b</strain>
    </source>
</reference>
<sequence length="61" mass="6347">MFQSGTLLRTSPVASMTLGRRGPWVGVGHVPPAAIWGSSAIHPGRPSYSCSVSGQVRVEGL</sequence>
<organism evidence="1 2">
    <name type="scientific">Aspergillus welwitschiae</name>
    <dbReference type="NCBI Taxonomy" id="1341132"/>
    <lineage>
        <taxon>Eukaryota</taxon>
        <taxon>Fungi</taxon>
        <taxon>Dikarya</taxon>
        <taxon>Ascomycota</taxon>
        <taxon>Pezizomycotina</taxon>
        <taxon>Eurotiomycetes</taxon>
        <taxon>Eurotiomycetidae</taxon>
        <taxon>Eurotiales</taxon>
        <taxon>Aspergillaceae</taxon>
        <taxon>Aspergillus</taxon>
        <taxon>Aspergillus subgen. Circumdati</taxon>
    </lineage>
</organism>
<proteinExistence type="predicted"/>
<dbReference type="AlphaFoldDB" id="A0A3F3PJ72"/>
<evidence type="ECO:0000313" key="2">
    <source>
        <dbReference type="Proteomes" id="UP000253729"/>
    </source>
</evidence>
<dbReference type="EMBL" id="KZ852108">
    <property type="protein sequence ID" value="RDH26938.1"/>
    <property type="molecule type" value="Genomic_DNA"/>
</dbReference>
<dbReference type="RefSeq" id="XP_026619960.1">
    <property type="nucleotide sequence ID" value="XM_026768354.1"/>
</dbReference>
<keyword evidence="2" id="KW-1185">Reference proteome</keyword>
<dbReference type="Proteomes" id="UP000253729">
    <property type="component" value="Unassembled WGS sequence"/>
</dbReference>